<feature type="region of interest" description="Disordered" evidence="2">
    <location>
        <begin position="295"/>
        <end position="316"/>
    </location>
</feature>
<evidence type="ECO:0000256" key="1">
    <source>
        <dbReference type="ARBA" id="ARBA00007884"/>
    </source>
</evidence>
<dbReference type="AlphaFoldDB" id="A0A813JF24"/>
<name>A0A813JF24_POLGL</name>
<gene>
    <name evidence="4" type="ORF">PGLA2088_LOCUS20830</name>
</gene>
<evidence type="ECO:0000259" key="3">
    <source>
        <dbReference type="Pfam" id="PF08547"/>
    </source>
</evidence>
<comment type="similarity">
    <text evidence="1">Belongs to the CIA30 family.</text>
</comment>
<evidence type="ECO:0000313" key="5">
    <source>
        <dbReference type="Proteomes" id="UP000626109"/>
    </source>
</evidence>
<accession>A0A813JF24</accession>
<dbReference type="PANTHER" id="PTHR13194:SF19">
    <property type="entry name" value="NAD(P)-BINDING ROSSMANN-FOLD SUPERFAMILY PROTEIN"/>
    <property type="match status" value="1"/>
</dbReference>
<proteinExistence type="inferred from homology"/>
<feature type="compositionally biased region" description="Pro residues" evidence="2">
    <location>
        <begin position="303"/>
        <end position="316"/>
    </location>
</feature>
<dbReference type="Pfam" id="PF08547">
    <property type="entry name" value="CIA30"/>
    <property type="match status" value="1"/>
</dbReference>
<dbReference type="SUPFAM" id="SSF49785">
    <property type="entry name" value="Galactose-binding domain-like"/>
    <property type="match status" value="1"/>
</dbReference>
<protein>
    <recommendedName>
        <fullName evidence="3">NADH:ubiquinone oxidoreductase intermediate-associated protein 30 domain-containing protein</fullName>
    </recommendedName>
</protein>
<sequence>MRSRGKSLASVAAAAATATVFASSPSFIFASTTPPPQTGRPMALPLLGGTANWHFGSWQAVTDAVRGGVSTAFLEPDPAGAKFSGTLDPSKLNAGFAGVNLDIASLPMPLHELDGLCLNVAASDGREYTVLLKVRGGDKGTSYQVRFISAIADNVDLPFTSFQAYSRGRPAPGAEALDLQQVESHLGWTFFLGAPQHFRHEALGEGDLSPSPEEECSDALATSRQATESALKAVEARLKSLAAVECPTEKSSEEGARDGKLKEALIKHGRRQLEDLKPRLRAAATRCGGIVPFGSPAFGPSVPFLPSPRLPPSPRT</sequence>
<dbReference type="InterPro" id="IPR008979">
    <property type="entry name" value="Galactose-bd-like_sf"/>
</dbReference>
<feature type="domain" description="NADH:ubiquinone oxidoreductase intermediate-associated protein 30" evidence="3">
    <location>
        <begin position="54"/>
        <end position="184"/>
    </location>
</feature>
<reference evidence="4" key="1">
    <citation type="submission" date="2021-02" db="EMBL/GenBank/DDBJ databases">
        <authorList>
            <person name="Dougan E. K."/>
            <person name="Rhodes N."/>
            <person name="Thang M."/>
            <person name="Chan C."/>
        </authorList>
    </citation>
    <scope>NUCLEOTIDE SEQUENCE</scope>
</reference>
<dbReference type="InterPro" id="IPR013857">
    <property type="entry name" value="NADH-UbQ_OxRdtase-assoc_prot30"/>
</dbReference>
<dbReference type="PANTHER" id="PTHR13194">
    <property type="entry name" value="COMPLEX I INTERMEDIATE-ASSOCIATED PROTEIN 30"/>
    <property type="match status" value="1"/>
</dbReference>
<dbReference type="Proteomes" id="UP000626109">
    <property type="component" value="Unassembled WGS sequence"/>
</dbReference>
<dbReference type="EMBL" id="CAJNNW010025693">
    <property type="protein sequence ID" value="CAE8678491.1"/>
    <property type="molecule type" value="Genomic_DNA"/>
</dbReference>
<evidence type="ECO:0000256" key="2">
    <source>
        <dbReference type="SAM" id="MobiDB-lite"/>
    </source>
</evidence>
<dbReference type="InterPro" id="IPR039131">
    <property type="entry name" value="NDUFAF1"/>
</dbReference>
<evidence type="ECO:0000313" key="4">
    <source>
        <dbReference type="EMBL" id="CAE8678491.1"/>
    </source>
</evidence>
<comment type="caution">
    <text evidence="4">The sequence shown here is derived from an EMBL/GenBank/DDBJ whole genome shotgun (WGS) entry which is preliminary data.</text>
</comment>
<organism evidence="4 5">
    <name type="scientific">Polarella glacialis</name>
    <name type="common">Dinoflagellate</name>
    <dbReference type="NCBI Taxonomy" id="89957"/>
    <lineage>
        <taxon>Eukaryota</taxon>
        <taxon>Sar</taxon>
        <taxon>Alveolata</taxon>
        <taxon>Dinophyceae</taxon>
        <taxon>Suessiales</taxon>
        <taxon>Suessiaceae</taxon>
        <taxon>Polarella</taxon>
    </lineage>
</organism>